<protein>
    <submittedName>
        <fullName evidence="2">Fibronectin type III domain-containing protein</fullName>
    </submittedName>
</protein>
<organism evidence="2 3">
    <name type="scientific">Bergeyella porcorum</name>
    <dbReference type="NCBI Taxonomy" id="1735111"/>
    <lineage>
        <taxon>Bacteria</taxon>
        <taxon>Pseudomonadati</taxon>
        <taxon>Bacteroidota</taxon>
        <taxon>Flavobacteriia</taxon>
        <taxon>Flavobacteriales</taxon>
        <taxon>Weeksellaceae</taxon>
        <taxon>Bergeyella</taxon>
    </lineage>
</organism>
<dbReference type="KEGG" id="bpor:BPO_p0027"/>
<gene>
    <name evidence="2" type="ORF">BPO_p0027</name>
</gene>
<dbReference type="Proteomes" id="UP001432059">
    <property type="component" value="Plasmid pQD2021"/>
</dbReference>
<dbReference type="InterPro" id="IPR013783">
    <property type="entry name" value="Ig-like_fold"/>
</dbReference>
<dbReference type="PROSITE" id="PS50853">
    <property type="entry name" value="FN3"/>
    <property type="match status" value="1"/>
</dbReference>
<dbReference type="CDD" id="cd00063">
    <property type="entry name" value="FN3"/>
    <property type="match status" value="1"/>
</dbReference>
<keyword evidence="3" id="KW-1185">Reference proteome</keyword>
<evidence type="ECO:0000313" key="2">
    <source>
        <dbReference type="EMBL" id="WOC53110.1"/>
    </source>
</evidence>
<dbReference type="SUPFAM" id="SSF49265">
    <property type="entry name" value="Fibronectin type III"/>
    <property type="match status" value="1"/>
</dbReference>
<evidence type="ECO:0000313" key="3">
    <source>
        <dbReference type="Proteomes" id="UP001432059"/>
    </source>
</evidence>
<sequence length="551" mass="61625">MPGQQITLSNVDLRSLFALDNLSGIDPLSYSKALPDGVYSFCFQAYDWFTKNNLSQKACAIAFFNQYEPPFLTLPQNGERIPALSPYDNGAAAMIFQWQPRQIAPNTRYVFTLKELWDLERDPISGFLAAPPFWQEEVFSPTLFYGLDKAQLIPGKRYAWQVQAKSGNPVYSASPTEDNGTYKNNGLSEIFYFDYTENCKTPSLLTAQNAGRGKVKIQWMLNGASAGDYNVQYRKRGTTGEWITAKSYQSPYFITGLEDLTEYEYRVGSVCGNLQNFNSDAYAYSAIQYFTTDSKDKSNENFQCGIMPAIDISNKTIYQGALGVNDVIIAGDFPVTITQANGIGNYSGEGYIIVPYLGDTKLKVSFNNIQINTDKKLIAGTIETTYDPSEKAVIERSDLTDAIAQIFNDLGGIVTDVYKDIKGGVEATIIVDNFIKTFLENIDDIPNILEEDKQKLKEGISSPEFREKLVQVVKEKREDIAKNGITEEEFKDVFKTSFTEATNNVSVDIDEKSSVSKTEIAIGFDSDNMLQSLIVTLKIRTIGFIYHQLEG</sequence>
<dbReference type="RefSeq" id="WP_327985425.1">
    <property type="nucleotide sequence ID" value="NZ_CP136427.1"/>
</dbReference>
<feature type="domain" description="Fibronectin type-III" evidence="1">
    <location>
        <begin position="201"/>
        <end position="295"/>
    </location>
</feature>
<dbReference type="InterPro" id="IPR003961">
    <property type="entry name" value="FN3_dom"/>
</dbReference>
<dbReference type="EMBL" id="CP136427">
    <property type="protein sequence ID" value="WOC53110.1"/>
    <property type="molecule type" value="Genomic_DNA"/>
</dbReference>
<accession>A0AAU0F6V5</accession>
<reference evidence="2" key="1">
    <citation type="submission" date="2023-10" db="EMBL/GenBank/DDBJ databases">
        <title>Characterization and whole genome sequencing of a novel strain of Bergeyella porcorum QD2021 isolated from pig.</title>
        <authorList>
            <person name="Liu G."/>
            <person name="Chen C."/>
            <person name="Han X."/>
        </authorList>
    </citation>
    <scope>NUCLEOTIDE SEQUENCE</scope>
    <source>
        <strain evidence="2">QD2021</strain>
        <plasmid evidence="2">pQD2021</plasmid>
    </source>
</reference>
<dbReference type="AlphaFoldDB" id="A0AAU0F6V5"/>
<dbReference type="Gene3D" id="2.60.40.10">
    <property type="entry name" value="Immunoglobulins"/>
    <property type="match status" value="1"/>
</dbReference>
<evidence type="ECO:0000259" key="1">
    <source>
        <dbReference type="PROSITE" id="PS50853"/>
    </source>
</evidence>
<geneLocation type="plasmid" evidence="2 3">
    <name>pQD2021</name>
</geneLocation>
<proteinExistence type="predicted"/>
<keyword evidence="2" id="KW-0614">Plasmid</keyword>
<name>A0AAU0F6V5_9FLAO</name>
<dbReference type="InterPro" id="IPR036116">
    <property type="entry name" value="FN3_sf"/>
</dbReference>